<accession>A0A0D3I548</accession>
<keyword evidence="2 3" id="KW-0694">RNA-binding</keyword>
<reference evidence="6" key="2">
    <citation type="submission" date="2024-10" db="UniProtKB">
        <authorList>
            <consortium name="EnsemblProtists"/>
        </authorList>
    </citation>
    <scope>IDENTIFICATION</scope>
</reference>
<reference evidence="7" key="1">
    <citation type="journal article" date="2013" name="Nature">
        <title>Pan genome of the phytoplankton Emiliania underpins its global distribution.</title>
        <authorList>
            <person name="Read B.A."/>
            <person name="Kegel J."/>
            <person name="Klute M.J."/>
            <person name="Kuo A."/>
            <person name="Lefebvre S.C."/>
            <person name="Maumus F."/>
            <person name="Mayer C."/>
            <person name="Miller J."/>
            <person name="Monier A."/>
            <person name="Salamov A."/>
            <person name="Young J."/>
            <person name="Aguilar M."/>
            <person name="Claverie J.M."/>
            <person name="Frickenhaus S."/>
            <person name="Gonzalez K."/>
            <person name="Herman E.K."/>
            <person name="Lin Y.C."/>
            <person name="Napier J."/>
            <person name="Ogata H."/>
            <person name="Sarno A.F."/>
            <person name="Shmutz J."/>
            <person name="Schroeder D."/>
            <person name="de Vargas C."/>
            <person name="Verret F."/>
            <person name="von Dassow P."/>
            <person name="Valentin K."/>
            <person name="Van de Peer Y."/>
            <person name="Wheeler G."/>
            <person name="Dacks J.B."/>
            <person name="Delwiche C.F."/>
            <person name="Dyhrman S.T."/>
            <person name="Glockner G."/>
            <person name="John U."/>
            <person name="Richards T."/>
            <person name="Worden A.Z."/>
            <person name="Zhang X."/>
            <person name="Grigoriev I.V."/>
            <person name="Allen A.E."/>
            <person name="Bidle K."/>
            <person name="Borodovsky M."/>
            <person name="Bowler C."/>
            <person name="Brownlee C."/>
            <person name="Cock J.M."/>
            <person name="Elias M."/>
            <person name="Gladyshev V.N."/>
            <person name="Groth M."/>
            <person name="Guda C."/>
            <person name="Hadaegh A."/>
            <person name="Iglesias-Rodriguez M.D."/>
            <person name="Jenkins J."/>
            <person name="Jones B.M."/>
            <person name="Lawson T."/>
            <person name="Leese F."/>
            <person name="Lindquist E."/>
            <person name="Lobanov A."/>
            <person name="Lomsadze A."/>
            <person name="Malik S.B."/>
            <person name="Marsh M.E."/>
            <person name="Mackinder L."/>
            <person name="Mock T."/>
            <person name="Mueller-Roeber B."/>
            <person name="Pagarete A."/>
            <person name="Parker M."/>
            <person name="Probert I."/>
            <person name="Quesneville H."/>
            <person name="Raines C."/>
            <person name="Rensing S.A."/>
            <person name="Riano-Pachon D.M."/>
            <person name="Richier S."/>
            <person name="Rokitta S."/>
            <person name="Shiraiwa Y."/>
            <person name="Soanes D.M."/>
            <person name="van der Giezen M."/>
            <person name="Wahlund T.M."/>
            <person name="Williams B."/>
            <person name="Wilson W."/>
            <person name="Wolfe G."/>
            <person name="Wurch L.L."/>
        </authorList>
    </citation>
    <scope>NUCLEOTIDE SEQUENCE</scope>
</reference>
<dbReference type="EnsemblProtists" id="EOD06383">
    <property type="protein sequence ID" value="EOD06383"/>
    <property type="gene ID" value="EMIHUDRAFT_219264"/>
</dbReference>
<evidence type="ECO:0000313" key="7">
    <source>
        <dbReference type="Proteomes" id="UP000013827"/>
    </source>
</evidence>
<dbReference type="GeneID" id="17252561"/>
<name>A0A0D3I548_EMIH1</name>
<dbReference type="PROSITE" id="PS50886">
    <property type="entry name" value="TRBD"/>
    <property type="match status" value="1"/>
</dbReference>
<protein>
    <recommendedName>
        <fullName evidence="5">tRNA-binding domain-containing protein</fullName>
    </recommendedName>
</protein>
<dbReference type="KEGG" id="ehx:EMIHUDRAFT_219264"/>
<dbReference type="GO" id="GO:0000049">
    <property type="term" value="F:tRNA binding"/>
    <property type="evidence" value="ECO:0007669"/>
    <property type="project" value="UniProtKB-UniRule"/>
</dbReference>
<dbReference type="InterPro" id="IPR012340">
    <property type="entry name" value="NA-bd_OB-fold"/>
</dbReference>
<feature type="domain" description="TRNA-binding" evidence="5">
    <location>
        <begin position="1"/>
        <end position="109"/>
    </location>
</feature>
<dbReference type="HOGENOM" id="CLU_106018_0_0_1"/>
<dbReference type="Proteomes" id="UP000013827">
    <property type="component" value="Unassembled WGS sequence"/>
</dbReference>
<evidence type="ECO:0000256" key="1">
    <source>
        <dbReference type="ARBA" id="ARBA00022555"/>
    </source>
</evidence>
<feature type="region of interest" description="Disordered" evidence="4">
    <location>
        <begin position="143"/>
        <end position="186"/>
    </location>
</feature>
<dbReference type="SUPFAM" id="SSF50249">
    <property type="entry name" value="Nucleic acid-binding proteins"/>
    <property type="match status" value="1"/>
</dbReference>
<evidence type="ECO:0000256" key="3">
    <source>
        <dbReference type="PROSITE-ProRule" id="PRU00209"/>
    </source>
</evidence>
<dbReference type="Gene3D" id="2.40.50.140">
    <property type="entry name" value="Nucleic acid-binding proteins"/>
    <property type="match status" value="1"/>
</dbReference>
<dbReference type="InterPro" id="IPR002547">
    <property type="entry name" value="tRNA-bd_dom"/>
</dbReference>
<dbReference type="AlphaFoldDB" id="A0A0D3I548"/>
<proteinExistence type="predicted"/>
<dbReference type="eggNOG" id="ENOG502S5Y7">
    <property type="taxonomic scope" value="Eukaryota"/>
</dbReference>
<feature type="compositionally biased region" description="Basic and acidic residues" evidence="4">
    <location>
        <begin position="143"/>
        <end position="165"/>
    </location>
</feature>
<organism evidence="6 7">
    <name type="scientific">Emiliania huxleyi (strain CCMP1516)</name>
    <dbReference type="NCBI Taxonomy" id="280463"/>
    <lineage>
        <taxon>Eukaryota</taxon>
        <taxon>Haptista</taxon>
        <taxon>Haptophyta</taxon>
        <taxon>Prymnesiophyceae</taxon>
        <taxon>Isochrysidales</taxon>
        <taxon>Noelaerhabdaceae</taxon>
        <taxon>Emiliania</taxon>
    </lineage>
</organism>
<evidence type="ECO:0000256" key="2">
    <source>
        <dbReference type="ARBA" id="ARBA00022884"/>
    </source>
</evidence>
<dbReference type="PaxDb" id="2903-EOD06383"/>
<keyword evidence="1 3" id="KW-0820">tRNA-binding</keyword>
<keyword evidence="7" id="KW-1185">Reference proteome</keyword>
<evidence type="ECO:0000313" key="6">
    <source>
        <dbReference type="EnsemblProtists" id="EOD06383"/>
    </source>
</evidence>
<dbReference type="RefSeq" id="XP_005758812.1">
    <property type="nucleotide sequence ID" value="XM_005758755.1"/>
</dbReference>
<sequence length="186" mass="18561">MPAFVVGIVQAVSPVAGKDKLQALEVDIGSGGDPLTIVTNASNVRVDSRVVVATVGCELRDGTTVRKAAVGGVSSEGMLCDAPMLGWVGGGAGAAALVPETFSAGDAPPAERPRMGGPAAAAPAAPAVEVKPLFEKKLTKEEKKAAAAAKKAEREAKKAARKDAEGVEGAMAELAVSGEAEGENTS</sequence>
<dbReference type="OMA" id="CDARMLG"/>
<evidence type="ECO:0000259" key="5">
    <source>
        <dbReference type="PROSITE" id="PS50886"/>
    </source>
</evidence>
<evidence type="ECO:0000256" key="4">
    <source>
        <dbReference type="SAM" id="MobiDB-lite"/>
    </source>
</evidence>
<dbReference type="Pfam" id="PF01588">
    <property type="entry name" value="tRNA_bind"/>
    <property type="match status" value="1"/>
</dbReference>